<protein>
    <recommendedName>
        <fullName evidence="3">Uracil-DNA glycosylase-like domain-containing protein</fullName>
    </recommendedName>
</protein>
<evidence type="ECO:0008006" key="3">
    <source>
        <dbReference type="Google" id="ProtNLM"/>
    </source>
</evidence>
<keyword evidence="2" id="KW-1185">Reference proteome</keyword>
<evidence type="ECO:0000313" key="2">
    <source>
        <dbReference type="Proteomes" id="UP000290253"/>
    </source>
</evidence>
<dbReference type="OrthoDB" id="2858884at2"/>
<organism evidence="1 2">
    <name type="scientific">Silvibacterium dinghuense</name>
    <dbReference type="NCBI Taxonomy" id="1560006"/>
    <lineage>
        <taxon>Bacteria</taxon>
        <taxon>Pseudomonadati</taxon>
        <taxon>Acidobacteriota</taxon>
        <taxon>Terriglobia</taxon>
        <taxon>Terriglobales</taxon>
        <taxon>Acidobacteriaceae</taxon>
        <taxon>Silvibacterium</taxon>
    </lineage>
</organism>
<name>A0A4Q1S909_9BACT</name>
<dbReference type="Proteomes" id="UP000290253">
    <property type="component" value="Unassembled WGS sequence"/>
</dbReference>
<accession>A0A4Q1S909</accession>
<dbReference type="RefSeq" id="WP_129209928.1">
    <property type="nucleotide sequence ID" value="NZ_BMGU01000002.1"/>
</dbReference>
<reference evidence="1 2" key="1">
    <citation type="journal article" date="2016" name="Int. J. Syst. Evol. Microbiol.">
        <title>Acidipila dinghuensis sp. nov., an acidobacterium isolated from forest soil.</title>
        <authorList>
            <person name="Jiang Y.W."/>
            <person name="Wang J."/>
            <person name="Chen M.H."/>
            <person name="Lv Y.Y."/>
            <person name="Qiu L.H."/>
        </authorList>
    </citation>
    <scope>NUCLEOTIDE SEQUENCE [LARGE SCALE GENOMIC DNA]</scope>
    <source>
        <strain evidence="1 2">DHOF10</strain>
    </source>
</reference>
<evidence type="ECO:0000313" key="1">
    <source>
        <dbReference type="EMBL" id="RXS93385.1"/>
    </source>
</evidence>
<dbReference type="EMBL" id="SDMK01000005">
    <property type="protein sequence ID" value="RXS93385.1"/>
    <property type="molecule type" value="Genomic_DNA"/>
</dbReference>
<sequence>MKLFQNIQKVLELLWPSKSNLSMTSRVPISEELVLEKARCFYGYGHWGAPYWFLGPEEGKHEPGDQSQRVRAWLDLGKPEVCDCQEFHRKAGITKHYSSTPPLVPTWRALMLLLGTMKNIPTENDALRRYQRDRWGMKDGETCVIELSGLPAKGFHIKQNRAQFREERIKTIRERMLSNQPSLCVMYGWGNKPHYEQIVGDAARIEQIDGFPAAFAEVGRTTVVITTHPTAKGVTNRYWQELGVRLRPKRR</sequence>
<proteinExistence type="predicted"/>
<gene>
    <name evidence="1" type="ORF">ESZ00_18730</name>
</gene>
<dbReference type="AlphaFoldDB" id="A0A4Q1S909"/>
<comment type="caution">
    <text evidence="1">The sequence shown here is derived from an EMBL/GenBank/DDBJ whole genome shotgun (WGS) entry which is preliminary data.</text>
</comment>